<feature type="region of interest" description="Disordered" evidence="1">
    <location>
        <begin position="1"/>
        <end position="26"/>
    </location>
</feature>
<accession>A0ABQ3R2Q9</accession>
<evidence type="ECO:0008006" key="4">
    <source>
        <dbReference type="Google" id="ProtNLM"/>
    </source>
</evidence>
<organism evidence="2 3">
    <name type="scientific">Streptomyces violascens</name>
    <dbReference type="NCBI Taxonomy" id="67381"/>
    <lineage>
        <taxon>Bacteria</taxon>
        <taxon>Bacillati</taxon>
        <taxon>Actinomycetota</taxon>
        <taxon>Actinomycetes</taxon>
        <taxon>Kitasatosporales</taxon>
        <taxon>Streptomycetaceae</taxon>
        <taxon>Streptomyces</taxon>
    </lineage>
</organism>
<evidence type="ECO:0000313" key="3">
    <source>
        <dbReference type="Proteomes" id="UP001050808"/>
    </source>
</evidence>
<name>A0ABQ3R2Q9_9ACTN</name>
<gene>
    <name evidence="2" type="ORF">Sviol_82330</name>
</gene>
<protein>
    <recommendedName>
        <fullName evidence="4">Transposase</fullName>
    </recommendedName>
</protein>
<dbReference type="Proteomes" id="UP001050808">
    <property type="component" value="Unassembled WGS sequence"/>
</dbReference>
<keyword evidence="3" id="KW-1185">Reference proteome</keyword>
<reference evidence="2" key="1">
    <citation type="submission" date="2024-05" db="EMBL/GenBank/DDBJ databases">
        <title>Whole genome shotgun sequence of Streptomyces violascens NBRC 12920.</title>
        <authorList>
            <person name="Komaki H."/>
            <person name="Tamura T."/>
        </authorList>
    </citation>
    <scope>NUCLEOTIDE SEQUENCE</scope>
    <source>
        <strain evidence="2">NBRC 12920</strain>
    </source>
</reference>
<comment type="caution">
    <text evidence="2">The sequence shown here is derived from an EMBL/GenBank/DDBJ whole genome shotgun (WGS) entry which is preliminary data.</text>
</comment>
<dbReference type="EMBL" id="BNDY01000025">
    <property type="protein sequence ID" value="GHI43825.1"/>
    <property type="molecule type" value="Genomic_DNA"/>
</dbReference>
<sequence>MSLYDTDHPAPLIEAPRKRTKKTPKSTRTNFELYGWLFMRLSGNRAGRPGPRSTC</sequence>
<evidence type="ECO:0000313" key="2">
    <source>
        <dbReference type="EMBL" id="GHI43825.1"/>
    </source>
</evidence>
<proteinExistence type="predicted"/>
<evidence type="ECO:0000256" key="1">
    <source>
        <dbReference type="SAM" id="MobiDB-lite"/>
    </source>
</evidence>